<keyword evidence="5 9" id="KW-0560">Oxidoreductase</keyword>
<evidence type="ECO:0000256" key="5">
    <source>
        <dbReference type="ARBA" id="ARBA00023002"/>
    </source>
</evidence>
<evidence type="ECO:0000256" key="3">
    <source>
        <dbReference type="ARBA" id="ARBA00022617"/>
    </source>
</evidence>
<gene>
    <name evidence="10" type="ORF">BCR34DRAFT_601071</name>
</gene>
<dbReference type="InterPro" id="IPR017972">
    <property type="entry name" value="Cyt_P450_CS"/>
</dbReference>
<name>A0A1Y1ZNG5_9PLEO</name>
<evidence type="ECO:0000313" key="10">
    <source>
        <dbReference type="EMBL" id="ORY11792.1"/>
    </source>
</evidence>
<reference evidence="10 11" key="1">
    <citation type="submission" date="2016-07" db="EMBL/GenBank/DDBJ databases">
        <title>Pervasive Adenine N6-methylation of Active Genes in Fungi.</title>
        <authorList>
            <consortium name="DOE Joint Genome Institute"/>
            <person name="Mondo S.J."/>
            <person name="Dannebaum R.O."/>
            <person name="Kuo R.C."/>
            <person name="Labutti K."/>
            <person name="Haridas S."/>
            <person name="Kuo A."/>
            <person name="Salamov A."/>
            <person name="Ahrendt S.R."/>
            <person name="Lipzen A."/>
            <person name="Sullivan W."/>
            <person name="Andreopoulos W.B."/>
            <person name="Clum A."/>
            <person name="Lindquist E."/>
            <person name="Daum C."/>
            <person name="Ramamoorthy G.K."/>
            <person name="Gryganskyi A."/>
            <person name="Culley D."/>
            <person name="Magnuson J.K."/>
            <person name="James T.Y."/>
            <person name="O'Malley M.A."/>
            <person name="Stajich J.E."/>
            <person name="Spatafora J.W."/>
            <person name="Visel A."/>
            <person name="Grigoriev I.V."/>
        </authorList>
    </citation>
    <scope>NUCLEOTIDE SEQUENCE [LARGE SCALE GENOMIC DNA]</scope>
    <source>
        <strain evidence="10 11">CBS 115471</strain>
    </source>
</reference>
<protein>
    <submittedName>
        <fullName evidence="10">Cytochrome P450</fullName>
    </submittedName>
</protein>
<dbReference type="PANTHER" id="PTHR24305">
    <property type="entry name" value="CYTOCHROME P450"/>
    <property type="match status" value="1"/>
</dbReference>
<accession>A0A1Y1ZNG5</accession>
<dbReference type="InterPro" id="IPR002401">
    <property type="entry name" value="Cyt_P450_E_grp-I"/>
</dbReference>
<dbReference type="Gene3D" id="1.10.630.10">
    <property type="entry name" value="Cytochrome P450"/>
    <property type="match status" value="1"/>
</dbReference>
<dbReference type="CDD" id="cd11058">
    <property type="entry name" value="CYP60B-like"/>
    <property type="match status" value="1"/>
</dbReference>
<dbReference type="PANTHER" id="PTHR24305:SF29">
    <property type="entry name" value="BENZOATE-PARA-HYDROXYLASE"/>
    <property type="match status" value="1"/>
</dbReference>
<dbReference type="EMBL" id="MCFA01000057">
    <property type="protein sequence ID" value="ORY11792.1"/>
    <property type="molecule type" value="Genomic_DNA"/>
</dbReference>
<dbReference type="Proteomes" id="UP000193144">
    <property type="component" value="Unassembled WGS sequence"/>
</dbReference>
<evidence type="ECO:0000313" key="11">
    <source>
        <dbReference type="Proteomes" id="UP000193144"/>
    </source>
</evidence>
<dbReference type="PRINTS" id="PR00463">
    <property type="entry name" value="EP450I"/>
</dbReference>
<dbReference type="Pfam" id="PF00067">
    <property type="entry name" value="p450"/>
    <property type="match status" value="1"/>
</dbReference>
<evidence type="ECO:0000256" key="7">
    <source>
        <dbReference type="ARBA" id="ARBA00023033"/>
    </source>
</evidence>
<dbReference type="InterPro" id="IPR001128">
    <property type="entry name" value="Cyt_P450"/>
</dbReference>
<dbReference type="AlphaFoldDB" id="A0A1Y1ZNG5"/>
<evidence type="ECO:0000256" key="8">
    <source>
        <dbReference type="PIRSR" id="PIRSR602401-1"/>
    </source>
</evidence>
<organism evidence="10 11">
    <name type="scientific">Clohesyomyces aquaticus</name>
    <dbReference type="NCBI Taxonomy" id="1231657"/>
    <lineage>
        <taxon>Eukaryota</taxon>
        <taxon>Fungi</taxon>
        <taxon>Dikarya</taxon>
        <taxon>Ascomycota</taxon>
        <taxon>Pezizomycotina</taxon>
        <taxon>Dothideomycetes</taxon>
        <taxon>Pleosporomycetidae</taxon>
        <taxon>Pleosporales</taxon>
        <taxon>Lindgomycetaceae</taxon>
        <taxon>Clohesyomyces</taxon>
    </lineage>
</organism>
<evidence type="ECO:0000256" key="9">
    <source>
        <dbReference type="RuleBase" id="RU000461"/>
    </source>
</evidence>
<dbReference type="InterPro" id="IPR050121">
    <property type="entry name" value="Cytochrome_P450_monoxygenase"/>
</dbReference>
<proteinExistence type="inferred from homology"/>
<dbReference type="SUPFAM" id="SSF48264">
    <property type="entry name" value="Cytochrome P450"/>
    <property type="match status" value="1"/>
</dbReference>
<dbReference type="PRINTS" id="PR00385">
    <property type="entry name" value="P450"/>
</dbReference>
<dbReference type="GO" id="GO:0020037">
    <property type="term" value="F:heme binding"/>
    <property type="evidence" value="ECO:0007669"/>
    <property type="project" value="InterPro"/>
</dbReference>
<evidence type="ECO:0000256" key="1">
    <source>
        <dbReference type="ARBA" id="ARBA00001971"/>
    </source>
</evidence>
<feature type="binding site" description="axial binding residue" evidence="8">
    <location>
        <position position="385"/>
    </location>
    <ligand>
        <name>heme</name>
        <dbReference type="ChEBI" id="CHEBI:30413"/>
    </ligand>
    <ligandPart>
        <name>Fe</name>
        <dbReference type="ChEBI" id="CHEBI:18248"/>
    </ligandPart>
</feature>
<sequence length="443" mass="49642">MAIFAFDLETRIAPDELSFTDPAAIEAIYSSRGAGGHPFSKSAVWHAPQPGKPVSLNNTLDEGEHRRMRMRMEGAFTEKAVGRQEGILRGYVDGLVGRFRALVEKAGAEGVVVDIVPWLTYMAVDAMGDLAFGEAFGCLESGEMDRWIGWVFGSLKAMTLVATLRYYPLADGIVQWCVPSSAKKQVDDLWDAIIGKVNRRLERKTDRPDCISEWLWEGKRAEERLSRDEIYANAFLISIAGSETFATSMSGIMNRLVKNPEALGRLKNEVRKQFPKDEDITLAAMKGLPYLNTVIWEGLRMSHAVPVGLPRLTPWEGGTVCGQWIPGNTFVNAHPLSISLSPKFFHLPLEFRPERWLLEATKPSSPFFSNNRNGLQPFSIGPRSCIGRPFGLAQIRLALAKMVWMFDMEKADTKAGGLRWEDQKTFTVVEKLPYEIKLKIRES</sequence>
<dbReference type="STRING" id="1231657.A0A1Y1ZNG5"/>
<dbReference type="OrthoDB" id="1470350at2759"/>
<evidence type="ECO:0000256" key="2">
    <source>
        <dbReference type="ARBA" id="ARBA00010617"/>
    </source>
</evidence>
<comment type="cofactor">
    <cofactor evidence="1 8">
        <name>heme</name>
        <dbReference type="ChEBI" id="CHEBI:30413"/>
    </cofactor>
</comment>
<dbReference type="GO" id="GO:0004497">
    <property type="term" value="F:monooxygenase activity"/>
    <property type="evidence" value="ECO:0007669"/>
    <property type="project" value="UniProtKB-KW"/>
</dbReference>
<comment type="similarity">
    <text evidence="2 9">Belongs to the cytochrome P450 family.</text>
</comment>
<evidence type="ECO:0000256" key="4">
    <source>
        <dbReference type="ARBA" id="ARBA00022723"/>
    </source>
</evidence>
<dbReference type="InterPro" id="IPR036396">
    <property type="entry name" value="Cyt_P450_sf"/>
</dbReference>
<dbReference type="GO" id="GO:0005506">
    <property type="term" value="F:iron ion binding"/>
    <property type="evidence" value="ECO:0007669"/>
    <property type="project" value="InterPro"/>
</dbReference>
<keyword evidence="3 8" id="KW-0349">Heme</keyword>
<keyword evidence="4 8" id="KW-0479">Metal-binding</keyword>
<comment type="caution">
    <text evidence="10">The sequence shown here is derived from an EMBL/GenBank/DDBJ whole genome shotgun (WGS) entry which is preliminary data.</text>
</comment>
<evidence type="ECO:0000256" key="6">
    <source>
        <dbReference type="ARBA" id="ARBA00023004"/>
    </source>
</evidence>
<keyword evidence="6 8" id="KW-0408">Iron</keyword>
<keyword evidence="7 9" id="KW-0503">Monooxygenase</keyword>
<keyword evidence="11" id="KW-1185">Reference proteome</keyword>
<dbReference type="PROSITE" id="PS00086">
    <property type="entry name" value="CYTOCHROME_P450"/>
    <property type="match status" value="1"/>
</dbReference>
<dbReference type="GO" id="GO:0016705">
    <property type="term" value="F:oxidoreductase activity, acting on paired donors, with incorporation or reduction of molecular oxygen"/>
    <property type="evidence" value="ECO:0007669"/>
    <property type="project" value="InterPro"/>
</dbReference>